<dbReference type="InterPro" id="IPR004358">
    <property type="entry name" value="Sig_transdc_His_kin-like_C"/>
</dbReference>
<feature type="transmembrane region" description="Helical" evidence="9">
    <location>
        <begin position="173"/>
        <end position="198"/>
    </location>
</feature>
<keyword evidence="4" id="KW-0808">Transferase</keyword>
<dbReference type="CDD" id="cd00082">
    <property type="entry name" value="HisKA"/>
    <property type="match status" value="1"/>
</dbReference>
<evidence type="ECO:0000259" key="11">
    <source>
        <dbReference type="PROSITE" id="PS50924"/>
    </source>
</evidence>
<keyword evidence="9" id="KW-0812">Transmembrane</keyword>
<evidence type="ECO:0000256" key="3">
    <source>
        <dbReference type="ARBA" id="ARBA00022553"/>
    </source>
</evidence>
<dbReference type="Pfam" id="PF00512">
    <property type="entry name" value="HisKA"/>
    <property type="match status" value="1"/>
</dbReference>
<gene>
    <name evidence="12" type="ORF">IMZ08_10305</name>
</gene>
<dbReference type="InterPro" id="IPR005330">
    <property type="entry name" value="MHYT_dom"/>
</dbReference>
<dbReference type="PROSITE" id="PS50109">
    <property type="entry name" value="HIS_KIN"/>
    <property type="match status" value="1"/>
</dbReference>
<dbReference type="PROSITE" id="PS50924">
    <property type="entry name" value="MHYT"/>
    <property type="match status" value="1"/>
</dbReference>
<feature type="transmembrane region" description="Helical" evidence="9">
    <location>
        <begin position="43"/>
        <end position="67"/>
    </location>
</feature>
<dbReference type="Gene3D" id="3.30.565.10">
    <property type="entry name" value="Histidine kinase-like ATPase, C-terminal domain"/>
    <property type="match status" value="1"/>
</dbReference>
<dbReference type="PANTHER" id="PTHR43065">
    <property type="entry name" value="SENSOR HISTIDINE KINASE"/>
    <property type="match status" value="1"/>
</dbReference>
<dbReference type="InterPro" id="IPR003661">
    <property type="entry name" value="HisK_dim/P_dom"/>
</dbReference>
<dbReference type="EC" id="2.7.13.3" evidence="2"/>
<keyword evidence="9" id="KW-1133">Transmembrane helix</keyword>
<dbReference type="RefSeq" id="WP_193536159.1">
    <property type="nucleotide sequence ID" value="NZ_JADCLJ010000020.1"/>
</dbReference>
<feature type="transmembrane region" description="Helical" evidence="9">
    <location>
        <begin position="139"/>
        <end position="161"/>
    </location>
</feature>
<dbReference type="SMART" id="SM00387">
    <property type="entry name" value="HATPase_c"/>
    <property type="match status" value="1"/>
</dbReference>
<keyword evidence="7" id="KW-0067">ATP-binding</keyword>
<keyword evidence="6" id="KW-0418">Kinase</keyword>
<evidence type="ECO:0000256" key="6">
    <source>
        <dbReference type="ARBA" id="ARBA00022777"/>
    </source>
</evidence>
<dbReference type="Pfam" id="PF02518">
    <property type="entry name" value="HATPase_c"/>
    <property type="match status" value="1"/>
</dbReference>
<keyword evidence="3" id="KW-0597">Phosphoprotein</keyword>
<evidence type="ECO:0000256" key="4">
    <source>
        <dbReference type="ARBA" id="ARBA00022679"/>
    </source>
</evidence>
<keyword evidence="5" id="KW-0547">Nucleotide-binding</keyword>
<keyword evidence="9" id="KW-0472">Membrane</keyword>
<dbReference type="PANTHER" id="PTHR43065:SF34">
    <property type="entry name" value="SPORULATION KINASE A"/>
    <property type="match status" value="1"/>
</dbReference>
<dbReference type="SUPFAM" id="SSF55874">
    <property type="entry name" value="ATPase domain of HSP90 chaperone/DNA topoisomerase II/histidine kinase"/>
    <property type="match status" value="1"/>
</dbReference>
<dbReference type="PRINTS" id="PR00344">
    <property type="entry name" value="BCTRLSENSOR"/>
</dbReference>
<dbReference type="InterPro" id="IPR036890">
    <property type="entry name" value="HATPase_C_sf"/>
</dbReference>
<evidence type="ECO:0000256" key="2">
    <source>
        <dbReference type="ARBA" id="ARBA00012438"/>
    </source>
</evidence>
<feature type="domain" description="MHYT" evidence="11">
    <location>
        <begin position="7"/>
        <end position="197"/>
    </location>
</feature>
<protein>
    <recommendedName>
        <fullName evidence="2">histidine kinase</fullName>
        <ecNumber evidence="2">2.7.13.3</ecNumber>
    </recommendedName>
</protein>
<evidence type="ECO:0000259" key="10">
    <source>
        <dbReference type="PROSITE" id="PS50109"/>
    </source>
</evidence>
<evidence type="ECO:0000256" key="5">
    <source>
        <dbReference type="ARBA" id="ARBA00022741"/>
    </source>
</evidence>
<dbReference type="Proteomes" id="UP001516662">
    <property type="component" value="Unassembled WGS sequence"/>
</dbReference>
<dbReference type="Gene3D" id="1.10.287.130">
    <property type="match status" value="1"/>
</dbReference>
<feature type="transmembrane region" description="Helical" evidence="9">
    <location>
        <begin position="105"/>
        <end position="133"/>
    </location>
</feature>
<feature type="transmembrane region" description="Helical" evidence="9">
    <location>
        <begin position="218"/>
        <end position="238"/>
    </location>
</feature>
<feature type="transmembrane region" description="Helical" evidence="9">
    <location>
        <begin position="79"/>
        <end position="98"/>
    </location>
</feature>
<dbReference type="InterPro" id="IPR005467">
    <property type="entry name" value="His_kinase_dom"/>
</dbReference>
<proteinExistence type="predicted"/>
<evidence type="ECO:0000256" key="8">
    <source>
        <dbReference type="ARBA" id="ARBA00023012"/>
    </source>
</evidence>
<accession>A0ABR9QIX6</accession>
<organism evidence="12 13">
    <name type="scientific">Litchfieldia luteola</name>
    <dbReference type="NCBI Taxonomy" id="682179"/>
    <lineage>
        <taxon>Bacteria</taxon>
        <taxon>Bacillati</taxon>
        <taxon>Bacillota</taxon>
        <taxon>Bacilli</taxon>
        <taxon>Bacillales</taxon>
        <taxon>Bacillaceae</taxon>
        <taxon>Litchfieldia</taxon>
    </lineage>
</organism>
<dbReference type="Pfam" id="PF03707">
    <property type="entry name" value="MHYT"/>
    <property type="match status" value="3"/>
</dbReference>
<evidence type="ECO:0000256" key="9">
    <source>
        <dbReference type="PROSITE-ProRule" id="PRU00244"/>
    </source>
</evidence>
<name>A0ABR9QIX6_9BACI</name>
<keyword evidence="8" id="KW-0902">Two-component regulatory system</keyword>
<feature type="transmembrane region" description="Helical" evidence="9">
    <location>
        <begin position="12"/>
        <end position="31"/>
    </location>
</feature>
<comment type="catalytic activity">
    <reaction evidence="1">
        <text>ATP + protein L-histidine = ADP + protein N-phospho-L-histidine.</text>
        <dbReference type="EC" id="2.7.13.3"/>
    </reaction>
</comment>
<dbReference type="SUPFAM" id="SSF47384">
    <property type="entry name" value="Homodimeric domain of signal transducing histidine kinase"/>
    <property type="match status" value="1"/>
</dbReference>
<dbReference type="InterPro" id="IPR036097">
    <property type="entry name" value="HisK_dim/P_sf"/>
</dbReference>
<dbReference type="EMBL" id="JADCLJ010000020">
    <property type="protein sequence ID" value="MBE4908447.1"/>
    <property type="molecule type" value="Genomic_DNA"/>
</dbReference>
<sequence>MEHIGSYNIYWFVFSIFIGIIFSYIALDLRWKMIEFNEIMYKKWLICCAVVMGIGIWIMHFVGMVALEMPGDLVYDMRLVLLSMICSIIGTGIAFLIMKTNLLRLIIASLFMGTGISSMHYVGLSALSVNYIIHYDPLFGIISTLIAMTAAFGALWLLFFFNDKHSVRIGHRIISSVLMGIGISGMHYSGMWGTHFYIDPIPEEYFTYYEITSDTLSSFIGLPAIIVLFIMFVSSAFLDKKLIVHIKELRETERKLKESEKLSLVGELASGVAHEIRNPLTSLKGFTKIIYQKTRDKTNKEYLTIMMDEIDRINFIVSEFMVLSKPHLVKFTSSDLSSVLHSVVTLLKTQAVLKNIEILTAIVGNDFLTTCEENQIKQVLVNVIKNSIEATPDGGKIYVKLESDNSTISLTIIDEGVGISMEDMKQIGNPFFTTKTEGTGLGIMVSKKIIHNHNGNFVIKSTQNKGTTVSITIPKTNKARQELTENNIS</sequence>
<evidence type="ECO:0000313" key="13">
    <source>
        <dbReference type="Proteomes" id="UP001516662"/>
    </source>
</evidence>
<dbReference type="InterPro" id="IPR003594">
    <property type="entry name" value="HATPase_dom"/>
</dbReference>
<comment type="caution">
    <text evidence="12">The sequence shown here is derived from an EMBL/GenBank/DDBJ whole genome shotgun (WGS) entry which is preliminary data.</text>
</comment>
<dbReference type="SMART" id="SM00388">
    <property type="entry name" value="HisKA"/>
    <property type="match status" value="1"/>
</dbReference>
<evidence type="ECO:0000256" key="7">
    <source>
        <dbReference type="ARBA" id="ARBA00022840"/>
    </source>
</evidence>
<keyword evidence="13" id="KW-1185">Reference proteome</keyword>
<evidence type="ECO:0000256" key="1">
    <source>
        <dbReference type="ARBA" id="ARBA00000085"/>
    </source>
</evidence>
<reference evidence="12 13" key="1">
    <citation type="submission" date="2020-10" db="EMBL/GenBank/DDBJ databases">
        <title>Bacillus sp. HD4P25, an endophyte from a halophyte.</title>
        <authorList>
            <person name="Sun J.-Q."/>
        </authorList>
    </citation>
    <scope>NUCLEOTIDE SEQUENCE [LARGE SCALE GENOMIC DNA]</scope>
    <source>
        <strain evidence="12 13">YIM 93174</strain>
    </source>
</reference>
<feature type="domain" description="Histidine kinase" evidence="10">
    <location>
        <begin position="271"/>
        <end position="477"/>
    </location>
</feature>
<evidence type="ECO:0000313" key="12">
    <source>
        <dbReference type="EMBL" id="MBE4908447.1"/>
    </source>
</evidence>